<gene>
    <name evidence="3" type="ORF">SAMN06295998_11018</name>
</gene>
<dbReference type="PANTHER" id="PTHR38340:SF1">
    <property type="entry name" value="S-LAYER PROTEIN"/>
    <property type="match status" value="1"/>
</dbReference>
<dbReference type="Gene3D" id="2.150.10.10">
    <property type="entry name" value="Serralysin-like metalloprotease, C-terminal"/>
    <property type="match status" value="3"/>
</dbReference>
<name>A0A1W2D0B1_9RHOB</name>
<protein>
    <submittedName>
        <fullName evidence="3">Ca2+-binding protein, RTX toxin-related</fullName>
    </submittedName>
</protein>
<dbReference type="Proteomes" id="UP000192330">
    <property type="component" value="Unassembled WGS sequence"/>
</dbReference>
<dbReference type="STRING" id="1387277.SAMN06295998_11018"/>
<dbReference type="PROSITE" id="PS00330">
    <property type="entry name" value="HEMOLYSIN_CALCIUM"/>
    <property type="match status" value="2"/>
</dbReference>
<dbReference type="EMBL" id="FWYD01000010">
    <property type="protein sequence ID" value="SMC90890.1"/>
    <property type="molecule type" value="Genomic_DNA"/>
</dbReference>
<dbReference type="AlphaFoldDB" id="A0A1W2D0B1"/>
<dbReference type="InterPro" id="IPR011049">
    <property type="entry name" value="Serralysin-like_metalloprot_C"/>
</dbReference>
<dbReference type="InterPro" id="IPR018511">
    <property type="entry name" value="Hemolysin-typ_Ca-bd_CS"/>
</dbReference>
<dbReference type="OrthoDB" id="9342475at2"/>
<dbReference type="PRINTS" id="PR00313">
    <property type="entry name" value="CABNDNGRPT"/>
</dbReference>
<evidence type="ECO:0000313" key="3">
    <source>
        <dbReference type="EMBL" id="SMC90890.1"/>
    </source>
</evidence>
<comment type="subcellular location">
    <subcellularLocation>
        <location evidence="1">Secreted</location>
    </subcellularLocation>
</comment>
<keyword evidence="4" id="KW-1185">Reference proteome</keyword>
<accession>A0A1W2D0B1</accession>
<proteinExistence type="predicted"/>
<organism evidence="3 4">
    <name type="scientific">Primorskyibacter flagellatus</name>
    <dbReference type="NCBI Taxonomy" id="1387277"/>
    <lineage>
        <taxon>Bacteria</taxon>
        <taxon>Pseudomonadati</taxon>
        <taxon>Pseudomonadota</taxon>
        <taxon>Alphaproteobacteria</taxon>
        <taxon>Rhodobacterales</taxon>
        <taxon>Roseobacteraceae</taxon>
        <taxon>Primorskyibacter</taxon>
    </lineage>
</organism>
<evidence type="ECO:0000313" key="4">
    <source>
        <dbReference type="Proteomes" id="UP000192330"/>
    </source>
</evidence>
<dbReference type="Pfam" id="PF00353">
    <property type="entry name" value="HemolysinCabind"/>
    <property type="match status" value="4"/>
</dbReference>
<keyword evidence="2" id="KW-0964">Secreted</keyword>
<dbReference type="InterPro" id="IPR050557">
    <property type="entry name" value="RTX_toxin/Mannuronan_C5-epim"/>
</dbReference>
<dbReference type="GO" id="GO:0005509">
    <property type="term" value="F:calcium ion binding"/>
    <property type="evidence" value="ECO:0007669"/>
    <property type="project" value="InterPro"/>
</dbReference>
<reference evidence="3 4" key="1">
    <citation type="submission" date="2017-04" db="EMBL/GenBank/DDBJ databases">
        <authorList>
            <person name="Afonso C.L."/>
            <person name="Miller P.J."/>
            <person name="Scott M.A."/>
            <person name="Spackman E."/>
            <person name="Goraichik I."/>
            <person name="Dimitrov K.M."/>
            <person name="Suarez D.L."/>
            <person name="Swayne D.E."/>
        </authorList>
    </citation>
    <scope>NUCLEOTIDE SEQUENCE [LARGE SCALE GENOMIC DNA]</scope>
    <source>
        <strain evidence="3 4">CGMCC 1.12644</strain>
    </source>
</reference>
<dbReference type="InterPro" id="IPR001343">
    <property type="entry name" value="Hemolysn_Ca-bd"/>
</dbReference>
<evidence type="ECO:0000256" key="2">
    <source>
        <dbReference type="ARBA" id="ARBA00022525"/>
    </source>
</evidence>
<evidence type="ECO:0000256" key="1">
    <source>
        <dbReference type="ARBA" id="ARBA00004613"/>
    </source>
</evidence>
<dbReference type="SUPFAM" id="SSF51120">
    <property type="entry name" value="beta-Roll"/>
    <property type="match status" value="3"/>
</dbReference>
<dbReference type="RefSeq" id="WP_084353406.1">
    <property type="nucleotide sequence ID" value="NZ_FWYD01000010.1"/>
</dbReference>
<dbReference type="GO" id="GO:0005576">
    <property type="term" value="C:extracellular region"/>
    <property type="evidence" value="ECO:0007669"/>
    <property type="project" value="UniProtKB-SubCell"/>
</dbReference>
<sequence length="659" mass="70948">MGPVTRFLNDVVDELETLGLTGVSQRVHYRRNGDQAAQKYYFDVMTAKADGAFKYKMLPDYKSVLHQFEENPNTNTDAFNTKWVSTTGEREEYVFKYVGTAQTGRFAMLTDDYNLSTSSGYFEYSNRNIGTYNYRPSVDVPGHTAFDILPWVLWGNNEADANDWPRHERLQALLDSLGQPFYSSLTNLNAAIEASYNPDLPAPNRSAGSMGADVFIASAGQDFFIGRGGRDTVDFSLSDRAVSVSLIRSYEDGQGFDGWAKGDGFWNIENLVGSDFGDILIGNGKANLLEGGAGADILSGMGGNDTIDGGAGANTIFGNYGDDTIYVHNIQTEVDGGVGFDTIISTMWQLHTGYYATFANVEVFRLIDSGPLAETAEDIFGSNADEVLIGNQYDNRLSGAGGSDFLDGGFGNDDLEGGLGNDTYVFREGWGVDVIGEEGGWDRLRFPDASLDDLRLVREIGVNSGHLSIYHSNGTDHVFVGNHFSAAAYRADRLITKDGVLDLRAGLPFTGTDETDSLAGTDHASGDYIDAAGGDDGIYAGDGADTIIGGSGNDLLSGDGGDDIFIFTPGFGHDEIYEAGVYQGEVDSSGDTIRMNGFSIGAVSADVDSQGRMTISVTDAFGAVTDSIFIHSQTYNYGDGNLIEWISFDDGALMPLTEF</sequence>
<dbReference type="PANTHER" id="PTHR38340">
    <property type="entry name" value="S-LAYER PROTEIN"/>
    <property type="match status" value="1"/>
</dbReference>